<organism evidence="6 7">
    <name type="scientific">Meloidogyne enterolobii</name>
    <name type="common">Root-knot nematode worm</name>
    <name type="synonym">Meloidogyne mayaguensis</name>
    <dbReference type="NCBI Taxonomy" id="390850"/>
    <lineage>
        <taxon>Eukaryota</taxon>
        <taxon>Metazoa</taxon>
        <taxon>Ecdysozoa</taxon>
        <taxon>Nematoda</taxon>
        <taxon>Chromadorea</taxon>
        <taxon>Rhabditida</taxon>
        <taxon>Tylenchina</taxon>
        <taxon>Tylenchomorpha</taxon>
        <taxon>Tylenchoidea</taxon>
        <taxon>Meloidogynidae</taxon>
        <taxon>Meloidogyninae</taxon>
        <taxon>Meloidogyne</taxon>
    </lineage>
</organism>
<keyword evidence="4" id="KW-0732">Signal</keyword>
<dbReference type="Pfam" id="PF13202">
    <property type="entry name" value="EF-hand_5"/>
    <property type="match status" value="2"/>
</dbReference>
<dbReference type="PROSITE" id="PS00018">
    <property type="entry name" value="EF_HAND_1"/>
    <property type="match status" value="4"/>
</dbReference>
<evidence type="ECO:0000256" key="1">
    <source>
        <dbReference type="ARBA" id="ARBA00022723"/>
    </source>
</evidence>
<dbReference type="Proteomes" id="UP000580250">
    <property type="component" value="Unassembled WGS sequence"/>
</dbReference>
<comment type="caution">
    <text evidence="6">The sequence shown here is derived from an EMBL/GenBank/DDBJ whole genome shotgun (WGS) entry which is preliminary data.</text>
</comment>
<feature type="domain" description="EF-hand" evidence="5">
    <location>
        <begin position="117"/>
        <end position="152"/>
    </location>
</feature>
<dbReference type="SMART" id="SM00054">
    <property type="entry name" value="EFh"/>
    <property type="match status" value="6"/>
</dbReference>
<dbReference type="InterPro" id="IPR002048">
    <property type="entry name" value="EF_hand_dom"/>
</dbReference>
<feature type="domain" description="EF-hand" evidence="5">
    <location>
        <begin position="87"/>
        <end position="114"/>
    </location>
</feature>
<protein>
    <recommendedName>
        <fullName evidence="5">EF-hand domain-containing protein</fullName>
    </recommendedName>
</protein>
<dbReference type="OrthoDB" id="26525at2759"/>
<dbReference type="PANTHER" id="PTHR10827">
    <property type="entry name" value="RETICULOCALBIN"/>
    <property type="match status" value="1"/>
</dbReference>
<feature type="chain" id="PRO_5028383697" description="EF-hand domain-containing protein" evidence="4">
    <location>
        <begin position="20"/>
        <end position="242"/>
    </location>
</feature>
<dbReference type="GO" id="GO:0005509">
    <property type="term" value="F:calcium ion binding"/>
    <property type="evidence" value="ECO:0007669"/>
    <property type="project" value="InterPro"/>
</dbReference>
<dbReference type="Gene3D" id="1.10.238.10">
    <property type="entry name" value="EF-hand"/>
    <property type="match status" value="3"/>
</dbReference>
<dbReference type="PROSITE" id="PS50222">
    <property type="entry name" value="EF_HAND_2"/>
    <property type="match status" value="5"/>
</dbReference>
<dbReference type="PANTHER" id="PTHR10827:SF98">
    <property type="entry name" value="45 KDA CALCIUM-BINDING PROTEIN"/>
    <property type="match status" value="1"/>
</dbReference>
<feature type="domain" description="EF-hand" evidence="5">
    <location>
        <begin position="158"/>
        <end position="193"/>
    </location>
</feature>
<dbReference type="InterPro" id="IPR018247">
    <property type="entry name" value="EF_Hand_1_Ca_BS"/>
</dbReference>
<evidence type="ECO:0000313" key="7">
    <source>
        <dbReference type="Proteomes" id="UP000580250"/>
    </source>
</evidence>
<dbReference type="InterPro" id="IPR011992">
    <property type="entry name" value="EF-hand-dom_pair"/>
</dbReference>
<reference evidence="6 7" key="1">
    <citation type="submission" date="2020-08" db="EMBL/GenBank/DDBJ databases">
        <authorList>
            <person name="Koutsovoulos G."/>
            <person name="Danchin GJ E."/>
        </authorList>
    </citation>
    <scope>NUCLEOTIDE SEQUENCE [LARGE SCALE GENOMIC DNA]</scope>
</reference>
<name>A0A6V7TVT9_MELEN</name>
<dbReference type="CDD" id="cd00051">
    <property type="entry name" value="EFh"/>
    <property type="match status" value="1"/>
</dbReference>
<dbReference type="Pfam" id="PF13499">
    <property type="entry name" value="EF-hand_7"/>
    <property type="match status" value="2"/>
</dbReference>
<evidence type="ECO:0000256" key="2">
    <source>
        <dbReference type="ARBA" id="ARBA00022737"/>
    </source>
</evidence>
<evidence type="ECO:0000256" key="3">
    <source>
        <dbReference type="ARBA" id="ARBA00022837"/>
    </source>
</evidence>
<proteinExistence type="predicted"/>
<evidence type="ECO:0000259" key="5">
    <source>
        <dbReference type="PROSITE" id="PS50222"/>
    </source>
</evidence>
<evidence type="ECO:0000256" key="4">
    <source>
        <dbReference type="SAM" id="SignalP"/>
    </source>
</evidence>
<keyword evidence="3" id="KW-0106">Calcium</keyword>
<sequence>MSKLSLFLIFSQCLLLVLSQEQISDFDVIDKNADGLVSYGEFQSWHRIALGAEPKQSAVFFGSHDLDKDGKLSVAEFVPLAFELNRKPVKEAEKVFQKFDSNSDGFLSVDELKKEKISDGIIDGLFDVADVDGNGNISEKEFSNVADSFESHLSRVVERAGQAQSLMAALDLDGDGKINSKELIAHKRKFGVKKENIGNNETVELAIKQLDIDRDGYISFEELKQLPEVVMKAAGIQPEIPS</sequence>
<gene>
    <name evidence="6" type="ORF">MENT_LOCUS3855</name>
</gene>
<keyword evidence="2" id="KW-0677">Repeat</keyword>
<dbReference type="EMBL" id="CAJEWN010000012">
    <property type="protein sequence ID" value="CAD2132923.1"/>
    <property type="molecule type" value="Genomic_DNA"/>
</dbReference>
<feature type="signal peptide" evidence="4">
    <location>
        <begin position="1"/>
        <end position="19"/>
    </location>
</feature>
<dbReference type="AlphaFoldDB" id="A0A6V7TVT9"/>
<accession>A0A6V7TVT9</accession>
<feature type="domain" description="EF-hand" evidence="5">
    <location>
        <begin position="198"/>
        <end position="233"/>
    </location>
</feature>
<keyword evidence="1" id="KW-0479">Metal-binding</keyword>
<dbReference type="SUPFAM" id="SSF47473">
    <property type="entry name" value="EF-hand"/>
    <property type="match status" value="2"/>
</dbReference>
<evidence type="ECO:0000313" key="6">
    <source>
        <dbReference type="EMBL" id="CAD2132923.1"/>
    </source>
</evidence>
<feature type="domain" description="EF-hand" evidence="5">
    <location>
        <begin position="26"/>
        <end position="52"/>
    </location>
</feature>